<reference evidence="4 5" key="1">
    <citation type="submission" date="2019-09" db="EMBL/GenBank/DDBJ databases">
        <title>Genome sequence of Roseospira marina, one of the more divergent members of the non-sulfur purple photosynthetic bacterial family, the Rhodospirillaceae.</title>
        <authorList>
            <person name="Meyer T."/>
            <person name="Kyndt J."/>
        </authorList>
    </citation>
    <scope>NUCLEOTIDE SEQUENCE [LARGE SCALE GENOMIC DNA]</scope>
    <source>
        <strain evidence="4 5">DSM 15113</strain>
    </source>
</reference>
<accession>A0A5M6IFK5</accession>
<dbReference type="EMBL" id="VWPJ01000004">
    <property type="protein sequence ID" value="KAA5606529.1"/>
    <property type="molecule type" value="Genomic_DNA"/>
</dbReference>
<dbReference type="RefSeq" id="WP_150061598.1">
    <property type="nucleotide sequence ID" value="NZ_JACHII010000006.1"/>
</dbReference>
<dbReference type="Proteomes" id="UP000324065">
    <property type="component" value="Unassembled WGS sequence"/>
</dbReference>
<dbReference type="OrthoDB" id="9811076at2"/>
<dbReference type="SMART" id="SM00899">
    <property type="entry name" value="FeoA"/>
    <property type="match status" value="1"/>
</dbReference>
<feature type="region of interest" description="Disordered" evidence="2">
    <location>
        <begin position="1"/>
        <end position="70"/>
    </location>
</feature>
<evidence type="ECO:0000313" key="5">
    <source>
        <dbReference type="Proteomes" id="UP000324065"/>
    </source>
</evidence>
<dbReference type="AlphaFoldDB" id="A0A5M6IFK5"/>
<dbReference type="SUPFAM" id="SSF50037">
    <property type="entry name" value="C-terminal domain of transcriptional repressors"/>
    <property type="match status" value="1"/>
</dbReference>
<feature type="domain" description="Ferrous iron transporter FeoA-like" evidence="3">
    <location>
        <begin position="69"/>
        <end position="141"/>
    </location>
</feature>
<feature type="compositionally biased region" description="Gly residues" evidence="2">
    <location>
        <begin position="41"/>
        <end position="62"/>
    </location>
</feature>
<keyword evidence="1" id="KW-0408">Iron</keyword>
<evidence type="ECO:0000259" key="3">
    <source>
        <dbReference type="SMART" id="SM00899"/>
    </source>
</evidence>
<comment type="caution">
    <text evidence="4">The sequence shown here is derived from an EMBL/GenBank/DDBJ whole genome shotgun (WGS) entry which is preliminary data.</text>
</comment>
<organism evidence="4 5">
    <name type="scientific">Roseospira marina</name>
    <dbReference type="NCBI Taxonomy" id="140057"/>
    <lineage>
        <taxon>Bacteria</taxon>
        <taxon>Pseudomonadati</taxon>
        <taxon>Pseudomonadota</taxon>
        <taxon>Alphaproteobacteria</taxon>
        <taxon>Rhodospirillales</taxon>
        <taxon>Rhodospirillaceae</taxon>
        <taxon>Roseospira</taxon>
    </lineage>
</organism>
<name>A0A5M6IFK5_9PROT</name>
<dbReference type="Gene3D" id="2.30.30.90">
    <property type="match status" value="1"/>
</dbReference>
<dbReference type="PANTHER" id="PTHR42954:SF2">
    <property type="entry name" value="FE(2+) TRANSPORT PROTEIN A"/>
    <property type="match status" value="1"/>
</dbReference>
<dbReference type="InterPro" id="IPR052713">
    <property type="entry name" value="FeoA"/>
</dbReference>
<evidence type="ECO:0000256" key="1">
    <source>
        <dbReference type="ARBA" id="ARBA00023004"/>
    </source>
</evidence>
<dbReference type="GO" id="GO:0046914">
    <property type="term" value="F:transition metal ion binding"/>
    <property type="evidence" value="ECO:0007669"/>
    <property type="project" value="InterPro"/>
</dbReference>
<dbReference type="InterPro" id="IPR007167">
    <property type="entry name" value="Fe-transptr_FeoA-like"/>
</dbReference>
<proteinExistence type="predicted"/>
<gene>
    <name evidence="4" type="ORF">F1188_06620</name>
</gene>
<evidence type="ECO:0000256" key="2">
    <source>
        <dbReference type="SAM" id="MobiDB-lite"/>
    </source>
</evidence>
<dbReference type="InterPro" id="IPR008988">
    <property type="entry name" value="Transcriptional_repressor_C"/>
</dbReference>
<evidence type="ECO:0000313" key="4">
    <source>
        <dbReference type="EMBL" id="KAA5606529.1"/>
    </source>
</evidence>
<dbReference type="Pfam" id="PF04023">
    <property type="entry name" value="FeoA"/>
    <property type="match status" value="1"/>
</dbReference>
<dbReference type="InterPro" id="IPR038157">
    <property type="entry name" value="FeoA_core_dom"/>
</dbReference>
<sequence length="142" mass="14972">MTDRPDDTPAPSEDSWSGPVTPGETGRRARRGWGWRDRLRGGFGPRAGGHGHGLGAGRGRGPGPHFAGASLGDIAPGGDCQIVALHGRGAIRQRLMDLGLVPNMSVTVVRRAPLGDPIQVRADETFITLRRAEASRVEVVPA</sequence>
<keyword evidence="5" id="KW-1185">Reference proteome</keyword>
<dbReference type="PANTHER" id="PTHR42954">
    <property type="entry name" value="FE(2+) TRANSPORT PROTEIN A"/>
    <property type="match status" value="1"/>
</dbReference>
<protein>
    <submittedName>
        <fullName evidence="4">Ferrous iron transport protein A</fullName>
    </submittedName>
</protein>